<name>A0A1M7L6P2_9RHOB</name>
<dbReference type="Gene3D" id="1.10.1470.10">
    <property type="entry name" value="YjbJ"/>
    <property type="match status" value="1"/>
</dbReference>
<evidence type="ECO:0000313" key="2">
    <source>
        <dbReference type="Proteomes" id="UP000322545"/>
    </source>
</evidence>
<keyword evidence="2" id="KW-1185">Reference proteome</keyword>
<dbReference type="AlphaFoldDB" id="A0A1M7L6P2"/>
<sequence>MQWDQIAAKWDQIKGSARIRWPDISEEDALATQGQREKLVALVERTYNMPKKDAETEVEDWRCRV</sequence>
<dbReference type="SUPFAM" id="SSF69047">
    <property type="entry name" value="Hypothetical protein YjbJ"/>
    <property type="match status" value="1"/>
</dbReference>
<dbReference type="Proteomes" id="UP000322545">
    <property type="component" value="Unassembled WGS sequence"/>
</dbReference>
<organism evidence="1 2">
    <name type="scientific">Roseovarius litoreus</name>
    <dbReference type="NCBI Taxonomy" id="1155722"/>
    <lineage>
        <taxon>Bacteria</taxon>
        <taxon>Pseudomonadati</taxon>
        <taxon>Pseudomonadota</taxon>
        <taxon>Alphaproteobacteria</taxon>
        <taxon>Rhodobacterales</taxon>
        <taxon>Roseobacteraceae</taxon>
        <taxon>Roseovarius</taxon>
    </lineage>
</organism>
<gene>
    <name evidence="1" type="ORF">SAMN05443432_11345</name>
</gene>
<dbReference type="InterPro" id="IPR036629">
    <property type="entry name" value="YjbJ_sf"/>
</dbReference>
<reference evidence="1 2" key="1">
    <citation type="submission" date="2016-11" db="EMBL/GenBank/DDBJ databases">
        <authorList>
            <person name="Varghese N."/>
            <person name="Submissions S."/>
        </authorList>
    </citation>
    <scope>NUCLEOTIDE SEQUENCE [LARGE SCALE GENOMIC DNA]</scope>
    <source>
        <strain evidence="1 2">DSM 28249</strain>
    </source>
</reference>
<dbReference type="RefSeq" id="WP_007811231.1">
    <property type="nucleotide sequence ID" value="NZ_FRCB01000013.1"/>
</dbReference>
<protein>
    <submittedName>
        <fullName evidence="1">Uncharacterized conserved protein YjbJ, UPF0337 family</fullName>
    </submittedName>
</protein>
<dbReference type="EMBL" id="FRCB01000013">
    <property type="protein sequence ID" value="SHM73472.1"/>
    <property type="molecule type" value="Genomic_DNA"/>
</dbReference>
<evidence type="ECO:0000313" key="1">
    <source>
        <dbReference type="EMBL" id="SHM73472.1"/>
    </source>
</evidence>
<proteinExistence type="predicted"/>
<accession>A0A1M7L6P2</accession>